<protein>
    <recommendedName>
        <fullName evidence="3">Reverse transcriptase domain-containing protein</fullName>
    </recommendedName>
</protein>
<feature type="region of interest" description="Disordered" evidence="1">
    <location>
        <begin position="1"/>
        <end position="51"/>
    </location>
</feature>
<comment type="caution">
    <text evidence="2">The sequence shown here is derived from an EMBL/GenBank/DDBJ whole genome shotgun (WGS) entry which is preliminary data.</text>
</comment>
<feature type="compositionally biased region" description="Basic and acidic residues" evidence="1">
    <location>
        <begin position="122"/>
        <end position="132"/>
    </location>
</feature>
<evidence type="ECO:0000313" key="2">
    <source>
        <dbReference type="EMBL" id="GFD12910.1"/>
    </source>
</evidence>
<dbReference type="AlphaFoldDB" id="A0A699TSY9"/>
<sequence>MKMNTASYSSSGTLSGNIITNPKEDLKGITTRSGTAYQGPMIPTTSSSSSLAVECDTEATKDMMHPINNEITKDVQPLDVQTESPILNSEPDVSPTIEPAVAPVSALKPNQRPLNPYPSRLQDQKFRDKGND</sequence>
<feature type="non-terminal residue" evidence="2">
    <location>
        <position position="132"/>
    </location>
</feature>
<proteinExistence type="predicted"/>
<evidence type="ECO:0008006" key="3">
    <source>
        <dbReference type="Google" id="ProtNLM"/>
    </source>
</evidence>
<name>A0A699TSY9_TANCI</name>
<feature type="region of interest" description="Disordered" evidence="1">
    <location>
        <begin position="85"/>
        <end position="132"/>
    </location>
</feature>
<gene>
    <name evidence="2" type="ORF">Tci_884879</name>
</gene>
<accession>A0A699TSY9</accession>
<evidence type="ECO:0000256" key="1">
    <source>
        <dbReference type="SAM" id="MobiDB-lite"/>
    </source>
</evidence>
<reference evidence="2" key="1">
    <citation type="journal article" date="2019" name="Sci. Rep.">
        <title>Draft genome of Tanacetum cinerariifolium, the natural source of mosquito coil.</title>
        <authorList>
            <person name="Yamashiro T."/>
            <person name="Shiraishi A."/>
            <person name="Satake H."/>
            <person name="Nakayama K."/>
        </authorList>
    </citation>
    <scope>NUCLEOTIDE SEQUENCE</scope>
</reference>
<dbReference type="EMBL" id="BKCJ011268930">
    <property type="protein sequence ID" value="GFD12910.1"/>
    <property type="molecule type" value="Genomic_DNA"/>
</dbReference>
<organism evidence="2">
    <name type="scientific">Tanacetum cinerariifolium</name>
    <name type="common">Dalmatian daisy</name>
    <name type="synonym">Chrysanthemum cinerariifolium</name>
    <dbReference type="NCBI Taxonomy" id="118510"/>
    <lineage>
        <taxon>Eukaryota</taxon>
        <taxon>Viridiplantae</taxon>
        <taxon>Streptophyta</taxon>
        <taxon>Embryophyta</taxon>
        <taxon>Tracheophyta</taxon>
        <taxon>Spermatophyta</taxon>
        <taxon>Magnoliopsida</taxon>
        <taxon>eudicotyledons</taxon>
        <taxon>Gunneridae</taxon>
        <taxon>Pentapetalae</taxon>
        <taxon>asterids</taxon>
        <taxon>campanulids</taxon>
        <taxon>Asterales</taxon>
        <taxon>Asteraceae</taxon>
        <taxon>Asteroideae</taxon>
        <taxon>Anthemideae</taxon>
        <taxon>Anthemidinae</taxon>
        <taxon>Tanacetum</taxon>
    </lineage>
</organism>
<feature type="compositionally biased region" description="Polar residues" evidence="1">
    <location>
        <begin position="1"/>
        <end position="20"/>
    </location>
</feature>